<feature type="compositionally biased region" description="Low complexity" evidence="1">
    <location>
        <begin position="230"/>
        <end position="247"/>
    </location>
</feature>
<dbReference type="PIRSF" id="PIRSF006402">
    <property type="entry name" value="UCP006402_thioredoxin"/>
    <property type="match status" value="1"/>
</dbReference>
<feature type="region of interest" description="Disordered" evidence="1">
    <location>
        <begin position="1"/>
        <end position="54"/>
    </location>
</feature>
<dbReference type="InterPro" id="IPR008928">
    <property type="entry name" value="6-hairpin_glycosidase_sf"/>
</dbReference>
<accession>A0AA38VZ28</accession>
<evidence type="ECO:0000313" key="3">
    <source>
        <dbReference type="EMBL" id="KAJ9155695.1"/>
    </source>
</evidence>
<feature type="region of interest" description="Disordered" evidence="1">
    <location>
        <begin position="228"/>
        <end position="247"/>
    </location>
</feature>
<dbReference type="Gene3D" id="3.40.30.10">
    <property type="entry name" value="Glutaredoxin"/>
    <property type="match status" value="1"/>
</dbReference>
<name>A0AA38VZ28_9PEZI</name>
<dbReference type="PANTHER" id="PTHR42899">
    <property type="entry name" value="SPERMATOGENESIS-ASSOCIATED PROTEIN 20"/>
    <property type="match status" value="1"/>
</dbReference>
<gene>
    <name evidence="3" type="ORF">NKR23_g2066</name>
</gene>
<dbReference type="CDD" id="cd02955">
    <property type="entry name" value="SSP411"/>
    <property type="match status" value="1"/>
</dbReference>
<dbReference type="Proteomes" id="UP001174694">
    <property type="component" value="Unassembled WGS sequence"/>
</dbReference>
<protein>
    <submittedName>
        <fullName evidence="3">Spermatogenesis-associated protein 20</fullName>
    </submittedName>
</protein>
<organism evidence="3 4">
    <name type="scientific">Pleurostoma richardsiae</name>
    <dbReference type="NCBI Taxonomy" id="41990"/>
    <lineage>
        <taxon>Eukaryota</taxon>
        <taxon>Fungi</taxon>
        <taxon>Dikarya</taxon>
        <taxon>Ascomycota</taxon>
        <taxon>Pezizomycotina</taxon>
        <taxon>Sordariomycetes</taxon>
        <taxon>Sordariomycetidae</taxon>
        <taxon>Calosphaeriales</taxon>
        <taxon>Pleurostomataceae</taxon>
        <taxon>Pleurostoma</taxon>
    </lineage>
</organism>
<dbReference type="GO" id="GO:0005975">
    <property type="term" value="P:carbohydrate metabolic process"/>
    <property type="evidence" value="ECO:0007669"/>
    <property type="project" value="InterPro"/>
</dbReference>
<dbReference type="EMBL" id="JANBVO010000003">
    <property type="protein sequence ID" value="KAJ9155695.1"/>
    <property type="molecule type" value="Genomic_DNA"/>
</dbReference>
<evidence type="ECO:0000259" key="2">
    <source>
        <dbReference type="Pfam" id="PF03190"/>
    </source>
</evidence>
<proteinExistence type="predicted"/>
<dbReference type="Gene3D" id="1.50.10.10">
    <property type="match status" value="1"/>
</dbReference>
<dbReference type="InterPro" id="IPR036249">
    <property type="entry name" value="Thioredoxin-like_sf"/>
</dbReference>
<feature type="compositionally biased region" description="Polar residues" evidence="1">
    <location>
        <begin position="1"/>
        <end position="51"/>
    </location>
</feature>
<dbReference type="GO" id="GO:0003824">
    <property type="term" value="F:catalytic activity"/>
    <property type="evidence" value="ECO:0007669"/>
    <property type="project" value="UniProtKB-ARBA"/>
</dbReference>
<dbReference type="AlphaFoldDB" id="A0AA38VZ28"/>
<dbReference type="PANTHER" id="PTHR42899:SF1">
    <property type="entry name" value="SPERMATOGENESIS-ASSOCIATED PROTEIN 20"/>
    <property type="match status" value="1"/>
</dbReference>
<evidence type="ECO:0000256" key="1">
    <source>
        <dbReference type="SAM" id="MobiDB-lite"/>
    </source>
</evidence>
<dbReference type="SUPFAM" id="SSF48208">
    <property type="entry name" value="Six-hairpin glycosidases"/>
    <property type="match status" value="1"/>
</dbReference>
<dbReference type="InterPro" id="IPR004879">
    <property type="entry name" value="Ssp411-like_TRX"/>
</dbReference>
<evidence type="ECO:0000313" key="4">
    <source>
        <dbReference type="Proteomes" id="UP001174694"/>
    </source>
</evidence>
<sequence>MMSAQLQQPSAGSQQSGNASTKETDLSEQLSKATLSEQAPLQNRASQSSSPYVRAHSDSPVAWQLLDSEAVERAKTENKLIFMNVGFRACHYCRLTSHDSFSHPSVASLLNSSFVPIIVDREERPDIDSIYMNYIQAVNGAGGWPLNVFLTPELEPVFGGTYWPGPGADPAGGDDEEVGEEERLDFLVILEKLQKVWQEQESRCRQEAKEILTQLREFAAEGTLGTRPIGASSAGGPSSAALSADASGAVGGTGAMGRAAFDLEVDLDQLEEAYTHIAGTFDHANGGFGFAPKFPTPAKLSFLLRLAHFPSDVKDVVGESEVAHATEMALHTLRRLRDGGLRDHVGSGFMRYSATDDWAMPHFEKMVADNALLLGVYLDAWLSTPKDGQLQADDEFADVVFELAGYLTTPPISRSDGGFATSEAADSYYRKGDRHVREGAYYLWTRREFENVVGGEDSQESAVAAAHWNVWGNGNVERDQDPNDEFINQNVLRVVKDAPELEKQFGIPSEEVRKLIASAKKKLLAHREKERVRPLIDEKAVTSINAMAIASLARVSAVVKYADSERGEKYLGAAKKGAEFVKEKLWDSEAKILYRTYLDGRGPTKAFAEDYAFLIEALLELYEATGEESWLEWADELQKIQIVLFYDTTNQPPRSPGPLSQHSSSGGFYTTTEDEPLVILRLKDGMDTVQPSTNAVSASNLFRLSSILGDSDYAQKARETINAFEVEMLQYPWLFVGLLGSVVTAKLGGRCWIVEAAEKDEVIRKYHLLPRAGLRSLVYHSAAEDSWLAGRNPLLKELKGQAGSAYNFDNGSYEPYTESKLE</sequence>
<dbReference type="Pfam" id="PF03190">
    <property type="entry name" value="Thioredox_DsbH"/>
    <property type="match status" value="1"/>
</dbReference>
<dbReference type="InterPro" id="IPR024705">
    <property type="entry name" value="Ssp411"/>
</dbReference>
<comment type="caution">
    <text evidence="3">The sequence shown here is derived from an EMBL/GenBank/DDBJ whole genome shotgun (WGS) entry which is preliminary data.</text>
</comment>
<feature type="domain" description="Spermatogenesis-associated protein 20-like TRX" evidence="2">
    <location>
        <begin position="43"/>
        <end position="215"/>
    </location>
</feature>
<keyword evidence="4" id="KW-1185">Reference proteome</keyword>
<dbReference type="SUPFAM" id="SSF52833">
    <property type="entry name" value="Thioredoxin-like"/>
    <property type="match status" value="1"/>
</dbReference>
<reference evidence="3" key="1">
    <citation type="submission" date="2022-07" db="EMBL/GenBank/DDBJ databases">
        <title>Fungi with potential for degradation of polypropylene.</title>
        <authorList>
            <person name="Gostincar C."/>
        </authorList>
    </citation>
    <scope>NUCLEOTIDE SEQUENCE</scope>
    <source>
        <strain evidence="3">EXF-13308</strain>
    </source>
</reference>
<dbReference type="InterPro" id="IPR012341">
    <property type="entry name" value="6hp_glycosidase-like_sf"/>
</dbReference>